<proteinExistence type="inferred from homology"/>
<reference evidence="10 11" key="1">
    <citation type="submission" date="2019-08" db="EMBL/GenBank/DDBJ databases">
        <title>In-depth cultivation of the pig gut microbiome towards novel bacterial diversity and tailored functional studies.</title>
        <authorList>
            <person name="Wylensek D."/>
            <person name="Hitch T.C.A."/>
            <person name="Clavel T."/>
        </authorList>
    </citation>
    <scope>NUCLEOTIDE SEQUENCE [LARGE SCALE GENOMIC DNA]</scope>
    <source>
        <strain evidence="10 11">BBE-744-WT-12</strain>
    </source>
</reference>
<evidence type="ECO:0000313" key="10">
    <source>
        <dbReference type="EMBL" id="MST96908.1"/>
    </source>
</evidence>
<evidence type="ECO:0000256" key="5">
    <source>
        <dbReference type="ARBA" id="ARBA00023295"/>
    </source>
</evidence>
<keyword evidence="8" id="KW-0732">Signal</keyword>
<keyword evidence="5 7" id="KW-0326">Glycosidase</keyword>
<organism evidence="10 11">
    <name type="scientific">Victivallis lenta</name>
    <dbReference type="NCBI Taxonomy" id="2606640"/>
    <lineage>
        <taxon>Bacteria</taxon>
        <taxon>Pseudomonadati</taxon>
        <taxon>Lentisphaerota</taxon>
        <taxon>Lentisphaeria</taxon>
        <taxon>Victivallales</taxon>
        <taxon>Victivallaceae</taxon>
        <taxon>Victivallis</taxon>
    </lineage>
</organism>
<dbReference type="Pfam" id="PF00150">
    <property type="entry name" value="Cellulase"/>
    <property type="match status" value="1"/>
</dbReference>
<keyword evidence="2 7" id="KW-0378">Hydrolase</keyword>
<keyword evidence="6" id="KW-0624">Polysaccharide degradation</keyword>
<dbReference type="Gene3D" id="3.20.20.80">
    <property type="entry name" value="Glycosidases"/>
    <property type="match status" value="1"/>
</dbReference>
<dbReference type="InterPro" id="IPR017853">
    <property type="entry name" value="GH"/>
</dbReference>
<comment type="caution">
    <text evidence="10">The sequence shown here is derived from an EMBL/GenBank/DDBJ whole genome shotgun (WGS) entry which is preliminary data.</text>
</comment>
<keyword evidence="3" id="KW-0136">Cellulose degradation</keyword>
<feature type="domain" description="Glycoside hydrolase family 5" evidence="9">
    <location>
        <begin position="226"/>
        <end position="479"/>
    </location>
</feature>
<dbReference type="GO" id="GO:0030245">
    <property type="term" value="P:cellulose catabolic process"/>
    <property type="evidence" value="ECO:0007669"/>
    <property type="project" value="UniProtKB-KW"/>
</dbReference>
<feature type="chain" id="PRO_5032735734" evidence="8">
    <location>
        <begin position="31"/>
        <end position="519"/>
    </location>
</feature>
<dbReference type="SUPFAM" id="SSF51445">
    <property type="entry name" value="(Trans)glycosidases"/>
    <property type="match status" value="1"/>
</dbReference>
<evidence type="ECO:0000256" key="1">
    <source>
        <dbReference type="ARBA" id="ARBA00005641"/>
    </source>
</evidence>
<dbReference type="AlphaFoldDB" id="A0A844G2Z8"/>
<dbReference type="PANTHER" id="PTHR31297">
    <property type="entry name" value="GLUCAN ENDO-1,6-BETA-GLUCOSIDASE B"/>
    <property type="match status" value="1"/>
</dbReference>
<evidence type="ECO:0000256" key="8">
    <source>
        <dbReference type="SAM" id="SignalP"/>
    </source>
</evidence>
<evidence type="ECO:0000256" key="7">
    <source>
        <dbReference type="RuleBase" id="RU361153"/>
    </source>
</evidence>
<evidence type="ECO:0000313" key="11">
    <source>
        <dbReference type="Proteomes" id="UP000435649"/>
    </source>
</evidence>
<dbReference type="InterPro" id="IPR050386">
    <property type="entry name" value="Glycosyl_hydrolase_5"/>
</dbReference>
<gene>
    <name evidence="10" type="ORF">FYJ85_07580</name>
</gene>
<evidence type="ECO:0000256" key="2">
    <source>
        <dbReference type="ARBA" id="ARBA00022801"/>
    </source>
</evidence>
<protein>
    <submittedName>
        <fullName evidence="10">Glycoside hydrolase family 5 protein</fullName>
    </submittedName>
</protein>
<dbReference type="Proteomes" id="UP000435649">
    <property type="component" value="Unassembled WGS sequence"/>
</dbReference>
<sequence>MFHQTGRCVLKKWRRWMVWAAALAVLPLRAAQPELLYAVNFDDPDVRAAVDKCPFAKVEKDFEGTSVLTVTVPPDKMSDGNPVAVVIPIDIEKIGAAGGNLYGEGDLKFTGVTRPMYSWNGVKFMLVFKSEGKEQYPDFNPGWQTNCGTKDWYRASSSTVIPKDVKKAYLNLGLQQSSGTVSYRNIRFYRGDASPESTLAKQPVPQAKYTVDLPVHRGVMSPNRFDEKDFADLAKWNANLIRWQLNRPLDRPYTLDEYKAITAKKIDELGKVLDAARKHGIKVVIDLHPFEGGKLILSTPEGRQYLVDVWKEIATRYKGHPAIFGYDILNEPHSRNLRPGDPTWPELAERTIKAIRAIDPVTPIIVEPDQMAHYELLEYLPVFEEPNIIYSIHFYAPGQLTHQLDPKVKPILGYPDETRGWNREYLRKNLEKAREFQQKTGARIYVGEFSCIRWAPGADRYVKDLIDLFEEYGWDWSYHAFREWQGWSAEHSDDPAVMDPVPTTGRKEVLLKAFEKNGK</sequence>
<dbReference type="EMBL" id="VUNS01000006">
    <property type="protein sequence ID" value="MST96908.1"/>
    <property type="molecule type" value="Genomic_DNA"/>
</dbReference>
<dbReference type="InterPro" id="IPR001547">
    <property type="entry name" value="Glyco_hydro_5"/>
</dbReference>
<evidence type="ECO:0000256" key="6">
    <source>
        <dbReference type="ARBA" id="ARBA00023326"/>
    </source>
</evidence>
<dbReference type="GO" id="GO:0009986">
    <property type="term" value="C:cell surface"/>
    <property type="evidence" value="ECO:0007669"/>
    <property type="project" value="TreeGrafter"/>
</dbReference>
<keyword evidence="4" id="KW-0119">Carbohydrate metabolism</keyword>
<evidence type="ECO:0000256" key="4">
    <source>
        <dbReference type="ARBA" id="ARBA00023277"/>
    </source>
</evidence>
<evidence type="ECO:0000259" key="9">
    <source>
        <dbReference type="Pfam" id="PF00150"/>
    </source>
</evidence>
<keyword evidence="11" id="KW-1185">Reference proteome</keyword>
<dbReference type="GO" id="GO:0008422">
    <property type="term" value="F:beta-glucosidase activity"/>
    <property type="evidence" value="ECO:0007669"/>
    <property type="project" value="TreeGrafter"/>
</dbReference>
<feature type="signal peptide" evidence="8">
    <location>
        <begin position="1"/>
        <end position="30"/>
    </location>
</feature>
<comment type="similarity">
    <text evidence="1 7">Belongs to the glycosyl hydrolase 5 (cellulase A) family.</text>
</comment>
<dbReference type="PANTHER" id="PTHR31297:SF41">
    <property type="entry name" value="ENDOGLUCANASE, PUTATIVE (AFU_ORTHOLOGUE AFUA_5G01830)-RELATED"/>
    <property type="match status" value="1"/>
</dbReference>
<accession>A0A844G2Z8</accession>
<name>A0A844G2Z8_9BACT</name>
<dbReference type="GO" id="GO:0005576">
    <property type="term" value="C:extracellular region"/>
    <property type="evidence" value="ECO:0007669"/>
    <property type="project" value="TreeGrafter"/>
</dbReference>
<evidence type="ECO:0000256" key="3">
    <source>
        <dbReference type="ARBA" id="ARBA00023001"/>
    </source>
</evidence>